<proteinExistence type="predicted"/>
<dbReference type="EMBL" id="JAIZTC010000001">
    <property type="protein sequence ID" value="MCA8377883.1"/>
    <property type="molecule type" value="Genomic_DNA"/>
</dbReference>
<dbReference type="Proteomes" id="UP001199070">
    <property type="component" value="Unassembled WGS sequence"/>
</dbReference>
<gene>
    <name evidence="1" type="ORF">LGN22_03190</name>
</gene>
<evidence type="ECO:0000313" key="2">
    <source>
        <dbReference type="Proteomes" id="UP001199070"/>
    </source>
</evidence>
<reference evidence="1" key="1">
    <citation type="submission" date="2023-08" db="EMBL/GenBank/DDBJ databases">
        <title>A collection of bacterial strains from the Burkholderia cepacia Research Laboratory and Repository.</title>
        <authorList>
            <person name="Lipuma J."/>
            <person name="Spilker T."/>
        </authorList>
    </citation>
    <scope>NUCLEOTIDE SEQUENCE</scope>
    <source>
        <strain evidence="1">AU0862</strain>
    </source>
</reference>
<accession>A0AAW4T6Y1</accession>
<protein>
    <submittedName>
        <fullName evidence="1">XRE family transcriptional regulator</fullName>
    </submittedName>
</protein>
<comment type="caution">
    <text evidence="1">The sequence shown here is derived from an EMBL/GenBank/DDBJ whole genome shotgun (WGS) entry which is preliminary data.</text>
</comment>
<evidence type="ECO:0000313" key="1">
    <source>
        <dbReference type="EMBL" id="MCA8377883.1"/>
    </source>
</evidence>
<dbReference type="AlphaFoldDB" id="A0AAW4T6Y1"/>
<name>A0AAW4T6Y1_9BURK</name>
<organism evidence="1 2">
    <name type="scientific">Burkholderia cenocepacia</name>
    <dbReference type="NCBI Taxonomy" id="95486"/>
    <lineage>
        <taxon>Bacteria</taxon>
        <taxon>Pseudomonadati</taxon>
        <taxon>Pseudomonadota</taxon>
        <taxon>Betaproteobacteria</taxon>
        <taxon>Burkholderiales</taxon>
        <taxon>Burkholderiaceae</taxon>
        <taxon>Burkholderia</taxon>
        <taxon>Burkholderia cepacia complex</taxon>
    </lineage>
</organism>
<sequence length="96" mass="10967">MSVMTYFEFRDQLKRARLTVREFASLVKMNENSITNYSQKGVVPSHLAVIALLMGEMADHQIEFRDIIDQMEIEQKKPRGAPIKFGMSHAKPALQG</sequence>